<comment type="similarity">
    <text evidence="2">Belongs to the bacterial solute-binding protein 5 family.</text>
</comment>
<proteinExistence type="inferred from homology"/>
<dbReference type="GO" id="GO:0015833">
    <property type="term" value="P:peptide transport"/>
    <property type="evidence" value="ECO:0007669"/>
    <property type="project" value="TreeGrafter"/>
</dbReference>
<keyword evidence="7" id="KW-1185">Reference proteome</keyword>
<dbReference type="AlphaFoldDB" id="A0A6G8Q7R9"/>
<evidence type="ECO:0000313" key="6">
    <source>
        <dbReference type="EMBL" id="QIN82367.1"/>
    </source>
</evidence>
<evidence type="ECO:0000256" key="2">
    <source>
        <dbReference type="ARBA" id="ARBA00005695"/>
    </source>
</evidence>
<dbReference type="FunFam" id="3.10.105.10:FF:000001">
    <property type="entry name" value="Oligopeptide ABC transporter, oligopeptide-binding protein"/>
    <property type="match status" value="1"/>
</dbReference>
<feature type="domain" description="Solute-binding protein family 5" evidence="5">
    <location>
        <begin position="106"/>
        <end position="488"/>
    </location>
</feature>
<dbReference type="Pfam" id="PF00496">
    <property type="entry name" value="SBP_bac_5"/>
    <property type="match status" value="1"/>
</dbReference>
<evidence type="ECO:0000256" key="4">
    <source>
        <dbReference type="ARBA" id="ARBA00022729"/>
    </source>
</evidence>
<organism evidence="6 7">
    <name type="scientific">Rubrobacter tropicus</name>
    <dbReference type="NCBI Taxonomy" id="2653851"/>
    <lineage>
        <taxon>Bacteria</taxon>
        <taxon>Bacillati</taxon>
        <taxon>Actinomycetota</taxon>
        <taxon>Rubrobacteria</taxon>
        <taxon>Rubrobacterales</taxon>
        <taxon>Rubrobacteraceae</taxon>
        <taxon>Rubrobacter</taxon>
    </lineage>
</organism>
<dbReference type="PANTHER" id="PTHR30290:SF10">
    <property type="entry name" value="PERIPLASMIC OLIGOPEPTIDE-BINDING PROTEIN-RELATED"/>
    <property type="match status" value="1"/>
</dbReference>
<dbReference type="Gene3D" id="3.90.76.10">
    <property type="entry name" value="Dipeptide-binding Protein, Domain 1"/>
    <property type="match status" value="1"/>
</dbReference>
<dbReference type="CDD" id="cd08504">
    <property type="entry name" value="PBP2_OppA"/>
    <property type="match status" value="1"/>
</dbReference>
<dbReference type="InterPro" id="IPR006311">
    <property type="entry name" value="TAT_signal"/>
</dbReference>
<dbReference type="Proteomes" id="UP000501452">
    <property type="component" value="Chromosome"/>
</dbReference>
<dbReference type="InterPro" id="IPR039424">
    <property type="entry name" value="SBP_5"/>
</dbReference>
<dbReference type="PIRSF" id="PIRSF002741">
    <property type="entry name" value="MppA"/>
    <property type="match status" value="1"/>
</dbReference>
<keyword evidence="4" id="KW-0732">Signal</keyword>
<comment type="subcellular location">
    <subcellularLocation>
        <location evidence="1">Cell envelope</location>
    </subcellularLocation>
</comment>
<evidence type="ECO:0000256" key="3">
    <source>
        <dbReference type="ARBA" id="ARBA00022448"/>
    </source>
</evidence>
<evidence type="ECO:0000259" key="5">
    <source>
        <dbReference type="Pfam" id="PF00496"/>
    </source>
</evidence>
<sequence length="569" mass="62539">MTRKKMRPMMPRPLDLARFSRRDFLKMGGTGLAGAALLGTAGCGSLFGGGQGGGNGGGGGGGNSITINLGDAIRDLNSTTTTDSVSTDVLLNVMDGLYRLDENTEAQPAIAEGVEISDDQLNYTFTLRDGVQWSDGSPVTAQDFEYAWLRALDPETAGQYAFIIGQFVEGGTEFNAGEGSREDVGIRATDDKTLEVTLAAPAPFFLGLTSFFTYLPQKQSFVEEQSDNYAQGADGLLYNGPYTLTEFNSTKGVTFEKNDRYWNADNVDIPKVEAVIVTEQDTIVNLYEGGDLDVAGLSAEYVDEYRDSPEFNTQTFFATFYLTWNYENEIFQNSNILKAIQMGFDRQAIADQILNNGSKPATGYVPEGMAANGGDDQTFREVQGPTVPEFNADEARRLFEQGVEELGQEPGEIELLVYEGDPAEDVAAFLQEQFRKNLGLQTRIKVQPFDAKLQLEADGDFEMSWQGWIGDYNDPMTFLDLYLSDSSFNTGGYQNDQYDQLITDAQAEADPAARLELMQEAERLLVEEDAAVAPIFFDGEAELIRSNIKNYVDHPYGGGIDLSLWRLEG</sequence>
<name>A0A6G8Q7R9_9ACTN</name>
<dbReference type="PANTHER" id="PTHR30290">
    <property type="entry name" value="PERIPLASMIC BINDING COMPONENT OF ABC TRANSPORTER"/>
    <property type="match status" value="1"/>
</dbReference>
<dbReference type="SUPFAM" id="SSF53850">
    <property type="entry name" value="Periplasmic binding protein-like II"/>
    <property type="match status" value="1"/>
</dbReference>
<dbReference type="GO" id="GO:0030288">
    <property type="term" value="C:outer membrane-bounded periplasmic space"/>
    <property type="evidence" value="ECO:0007669"/>
    <property type="project" value="UniProtKB-ARBA"/>
</dbReference>
<dbReference type="PROSITE" id="PS51318">
    <property type="entry name" value="TAT"/>
    <property type="match status" value="1"/>
</dbReference>
<dbReference type="KEGG" id="rub:GBA63_06650"/>
<dbReference type="Gene3D" id="3.10.105.10">
    <property type="entry name" value="Dipeptide-binding Protein, Domain 3"/>
    <property type="match status" value="1"/>
</dbReference>
<dbReference type="Gene3D" id="3.40.190.10">
    <property type="entry name" value="Periplasmic binding protein-like II"/>
    <property type="match status" value="1"/>
</dbReference>
<dbReference type="EMBL" id="CP045119">
    <property type="protein sequence ID" value="QIN82367.1"/>
    <property type="molecule type" value="Genomic_DNA"/>
</dbReference>
<accession>A0A6G8Q7R9</accession>
<dbReference type="InterPro" id="IPR000914">
    <property type="entry name" value="SBP_5_dom"/>
</dbReference>
<reference evidence="6 7" key="1">
    <citation type="submission" date="2019-10" db="EMBL/GenBank/DDBJ databases">
        <title>Rubrobacter sp nov SCSIO 52090 isolated from a deep-sea sediment in the South China Sea.</title>
        <authorList>
            <person name="Chen R.W."/>
        </authorList>
    </citation>
    <scope>NUCLEOTIDE SEQUENCE [LARGE SCALE GENOMIC DNA]</scope>
    <source>
        <strain evidence="6 7">SCSIO 52909</strain>
    </source>
</reference>
<evidence type="ECO:0000256" key="1">
    <source>
        <dbReference type="ARBA" id="ARBA00004196"/>
    </source>
</evidence>
<gene>
    <name evidence="6" type="ORF">GBA63_06650</name>
</gene>
<dbReference type="GO" id="GO:0043190">
    <property type="term" value="C:ATP-binding cassette (ABC) transporter complex"/>
    <property type="evidence" value="ECO:0007669"/>
    <property type="project" value="InterPro"/>
</dbReference>
<dbReference type="GO" id="GO:1904680">
    <property type="term" value="F:peptide transmembrane transporter activity"/>
    <property type="evidence" value="ECO:0007669"/>
    <property type="project" value="TreeGrafter"/>
</dbReference>
<protein>
    <submittedName>
        <fullName evidence="6">Peptide ABC transporter substrate-binding protein</fullName>
    </submittedName>
</protein>
<dbReference type="FunFam" id="3.90.76.10:FF:000001">
    <property type="entry name" value="Oligopeptide ABC transporter substrate-binding protein"/>
    <property type="match status" value="1"/>
</dbReference>
<evidence type="ECO:0000313" key="7">
    <source>
        <dbReference type="Proteomes" id="UP000501452"/>
    </source>
</evidence>
<dbReference type="RefSeq" id="WP_166174633.1">
    <property type="nucleotide sequence ID" value="NZ_CP045119.1"/>
</dbReference>
<keyword evidence="3" id="KW-0813">Transport</keyword>
<dbReference type="InterPro" id="IPR030678">
    <property type="entry name" value="Peptide/Ni-bd"/>
</dbReference>